<sequence length="440" mass="47397">MRLPPTIAVIKVRAEGDEMAKSAWWKAVWLPLFLALSVHAQPPESDIVLGRADADASGGWPVVLWVVDGDRASVVVSASRDALGELPGASWVPVDAQALMSLERFGAPQLVARPDATVCPVTLGWARSTPPQLAPYAHWAGERLALRHTECAGGDCAMRQAWRIDLPAGSGESLPLARLLPGLAAHGPEWLVLHVVSRHSWPGLAELRYLAVPPPLAWADAATVPALPLAAAAQFPAIQAELLLQAARAQGRAATSTLMRADAMGSIGRVGYVRNWAGSAAQREALGVQSISAQSGRIARLLLRLHPADRPATLSLMARPPNAGSNFVTLHALVPEPATMPACQVAQAALRCEPACAERVAELQQLNRWAWVEPAVARLTPAARLASCRQSCQLQKQRVEQDMAFNFERVAERQQRAWQWVESLTGRSAAAWQRQAARLE</sequence>
<comment type="caution">
    <text evidence="1">The sequence shown here is derived from an EMBL/GenBank/DDBJ whole genome shotgun (WGS) entry which is preliminary data.</text>
</comment>
<proteinExistence type="predicted"/>
<dbReference type="Proteomes" id="UP001076464">
    <property type="component" value="Unassembled WGS sequence"/>
</dbReference>
<keyword evidence="2" id="KW-1185">Reference proteome</keyword>
<dbReference type="EMBL" id="JAPPUY010000003">
    <property type="protein sequence ID" value="MCY4745939.1"/>
    <property type="molecule type" value="Genomic_DNA"/>
</dbReference>
<organism evidence="1 2">
    <name type="scientific">Roseateles hydrophilus</name>
    <dbReference type="NCBI Taxonomy" id="2975054"/>
    <lineage>
        <taxon>Bacteria</taxon>
        <taxon>Pseudomonadati</taxon>
        <taxon>Pseudomonadota</taxon>
        <taxon>Betaproteobacteria</taxon>
        <taxon>Burkholderiales</taxon>
        <taxon>Sphaerotilaceae</taxon>
        <taxon>Roseateles</taxon>
    </lineage>
</organism>
<gene>
    <name evidence="1" type="ORF">NYO99_13220</name>
</gene>
<protein>
    <submittedName>
        <fullName evidence="1">Uncharacterized protein</fullName>
    </submittedName>
</protein>
<evidence type="ECO:0000313" key="2">
    <source>
        <dbReference type="Proteomes" id="UP001076464"/>
    </source>
</evidence>
<name>A0ACC6CC71_9BURK</name>
<reference evidence="1" key="1">
    <citation type="submission" date="2022-08" db="EMBL/GenBank/DDBJ databases">
        <title>Genome sequencing of Pelomonas sp. UHG3.</title>
        <authorList>
            <person name="So Y."/>
        </authorList>
    </citation>
    <scope>NUCLEOTIDE SEQUENCE</scope>
    <source>
        <strain evidence="1">UHG3</strain>
    </source>
</reference>
<accession>A0ACC6CC71</accession>
<evidence type="ECO:0000313" key="1">
    <source>
        <dbReference type="EMBL" id="MCY4745939.1"/>
    </source>
</evidence>